<name>A0A524RRR9_9CHRO</name>
<organism evidence="1 2">
    <name type="scientific">Aphanocapsa feldmannii 277cI</name>
    <dbReference type="NCBI Taxonomy" id="2507554"/>
    <lineage>
        <taxon>Bacteria</taxon>
        <taxon>Bacillati</taxon>
        <taxon>Cyanobacteriota</taxon>
        <taxon>Cyanophyceae</taxon>
        <taxon>Oscillatoriophycideae</taxon>
        <taxon>Chroococcales</taxon>
        <taxon>Microcystaceae</taxon>
        <taxon>Aphanocapsa</taxon>
    </lineage>
</organism>
<accession>A0A524RRR9</accession>
<reference evidence="1 2" key="1">
    <citation type="journal article" date="2019" name="mSystems">
        <title>Life at home and on the roam: Genomic adaptions reflect the dual lifestyle of an intracellular, facultative symbiont.</title>
        <authorList>
            <person name="Burgsdorf I."/>
        </authorList>
    </citation>
    <scope>NUCLEOTIDE SEQUENCE [LARGE SCALE GENOMIC DNA]</scope>
    <source>
        <strain evidence="1">277cI</strain>
    </source>
</reference>
<dbReference type="Proteomes" id="UP000315454">
    <property type="component" value="Unassembled WGS sequence"/>
</dbReference>
<dbReference type="AlphaFoldDB" id="A0A524RRR9"/>
<evidence type="ECO:0000313" key="2">
    <source>
        <dbReference type="Proteomes" id="UP000315454"/>
    </source>
</evidence>
<gene>
    <name evidence="1" type="ORF">ERJ68_08640</name>
</gene>
<dbReference type="EMBL" id="SRMN01000163">
    <property type="protein sequence ID" value="TGH19159.1"/>
    <property type="molecule type" value="Genomic_DNA"/>
</dbReference>
<comment type="caution">
    <text evidence="1">The sequence shown here is derived from an EMBL/GenBank/DDBJ whole genome shotgun (WGS) entry which is preliminary data.</text>
</comment>
<proteinExistence type="predicted"/>
<dbReference type="Pfam" id="PF21810">
    <property type="entry name" value="DUF6880"/>
    <property type="match status" value="1"/>
</dbReference>
<dbReference type="InterPro" id="IPR049245">
    <property type="entry name" value="DUF6880"/>
</dbReference>
<evidence type="ECO:0000313" key="1">
    <source>
        <dbReference type="EMBL" id="TGH19159.1"/>
    </source>
</evidence>
<sequence>MRLLALQFLVAWPALPRAARYVIEHWQEWDGEAFEIYGPAAERLSGEHPLAATLLLRAMVAFALSMGRATRYRYAVQHLRSCEQLAAAIDDWQGIDGHEGFLARLREAYGTKWSFWLLLEE</sequence>
<protein>
    <submittedName>
        <fullName evidence="1">Uncharacterized protein</fullName>
    </submittedName>
</protein>